<keyword evidence="3 5" id="KW-0520">NAD</keyword>
<dbReference type="SUPFAM" id="SSF51735">
    <property type="entry name" value="NAD(P)-binding Rossmann-fold domains"/>
    <property type="match status" value="1"/>
</dbReference>
<dbReference type="AlphaFoldDB" id="A0A2T5IWA0"/>
<dbReference type="InterPro" id="IPR038251">
    <property type="entry name" value="PdxB_dimer_sf"/>
</dbReference>
<feature type="binding site" evidence="5">
    <location>
        <position position="66"/>
    </location>
    <ligand>
        <name>substrate</name>
    </ligand>
</feature>
<dbReference type="PANTHER" id="PTHR43761:SF1">
    <property type="entry name" value="D-ISOMER SPECIFIC 2-HYDROXYACID DEHYDROGENASE CATALYTIC DOMAIN-CONTAINING PROTEIN-RELATED"/>
    <property type="match status" value="1"/>
</dbReference>
<dbReference type="OrthoDB" id="9805416at2"/>
<dbReference type="GO" id="GO:0033711">
    <property type="term" value="F:4-phosphoerythronate dehydrogenase activity"/>
    <property type="evidence" value="ECO:0007669"/>
    <property type="project" value="UniProtKB-EC"/>
</dbReference>
<dbReference type="GO" id="GO:0005737">
    <property type="term" value="C:cytoplasm"/>
    <property type="evidence" value="ECO:0007669"/>
    <property type="project" value="UniProtKB-SubCell"/>
</dbReference>
<feature type="active site" evidence="5">
    <location>
        <position position="206"/>
    </location>
</feature>
<dbReference type="Gene3D" id="3.30.1370.170">
    <property type="match status" value="1"/>
</dbReference>
<evidence type="ECO:0000313" key="10">
    <source>
        <dbReference type="Proteomes" id="UP000244223"/>
    </source>
</evidence>
<dbReference type="InterPro" id="IPR020921">
    <property type="entry name" value="Erythronate-4-P_DHase"/>
</dbReference>
<comment type="caution">
    <text evidence="9">The sequence shown here is derived from an EMBL/GenBank/DDBJ whole genome shotgun (WGS) entry which is preliminary data.</text>
</comment>
<keyword evidence="4 5" id="KW-0664">Pyridoxine biosynthesis</keyword>
<dbReference type="GO" id="GO:0008615">
    <property type="term" value="P:pyridoxine biosynthetic process"/>
    <property type="evidence" value="ECO:0007669"/>
    <property type="project" value="UniProtKB-UniRule"/>
</dbReference>
<comment type="similarity">
    <text evidence="5">Belongs to the D-isomer specific 2-hydroxyacid dehydrogenase family. PdxB subfamily.</text>
</comment>
<evidence type="ECO:0000256" key="5">
    <source>
        <dbReference type="HAMAP-Rule" id="MF_01825"/>
    </source>
</evidence>
<dbReference type="Pfam" id="PF00389">
    <property type="entry name" value="2-Hacid_dh"/>
    <property type="match status" value="1"/>
</dbReference>
<dbReference type="SUPFAM" id="SSF52283">
    <property type="entry name" value="Formate/glycerate dehydrogenase catalytic domain-like"/>
    <property type="match status" value="1"/>
</dbReference>
<dbReference type="InterPro" id="IPR050418">
    <property type="entry name" value="D-iso_2-hydroxyacid_DH_PdxB"/>
</dbReference>
<dbReference type="GO" id="GO:0046983">
    <property type="term" value="F:protein dimerization activity"/>
    <property type="evidence" value="ECO:0007669"/>
    <property type="project" value="InterPro"/>
</dbReference>
<dbReference type="InterPro" id="IPR024531">
    <property type="entry name" value="Erythronate-4-P_DHase_dimer"/>
</dbReference>
<keyword evidence="10" id="KW-1185">Reference proteome</keyword>
<dbReference type="PANTHER" id="PTHR43761">
    <property type="entry name" value="D-ISOMER SPECIFIC 2-HYDROXYACID DEHYDROGENASE FAMILY PROTEIN (AFU_ORTHOLOGUE AFUA_1G13630)"/>
    <property type="match status" value="1"/>
</dbReference>
<dbReference type="UniPathway" id="UPA00244">
    <property type="reaction ID" value="UER00310"/>
</dbReference>
<feature type="binding site" evidence="5">
    <location>
        <position position="45"/>
    </location>
    <ligand>
        <name>substrate</name>
    </ligand>
</feature>
<dbReference type="GO" id="GO:0051287">
    <property type="term" value="F:NAD binding"/>
    <property type="evidence" value="ECO:0007669"/>
    <property type="project" value="InterPro"/>
</dbReference>
<feature type="binding site" evidence="5">
    <location>
        <position position="257"/>
    </location>
    <ligand>
        <name>NAD(+)</name>
        <dbReference type="ChEBI" id="CHEBI:57540"/>
    </ligand>
</feature>
<evidence type="ECO:0000256" key="1">
    <source>
        <dbReference type="ARBA" id="ARBA00022490"/>
    </source>
</evidence>
<evidence type="ECO:0000259" key="7">
    <source>
        <dbReference type="Pfam" id="PF02826"/>
    </source>
</evidence>
<evidence type="ECO:0000259" key="6">
    <source>
        <dbReference type="Pfam" id="PF00389"/>
    </source>
</evidence>
<feature type="domain" description="D-isomer specific 2-hydroxyacid dehydrogenase NAD-binding" evidence="7">
    <location>
        <begin position="111"/>
        <end position="256"/>
    </location>
</feature>
<feature type="active site" description="Proton donor" evidence="5">
    <location>
        <position position="254"/>
    </location>
</feature>
<comment type="caution">
    <text evidence="5">Lacks conserved residue(s) required for the propagation of feature annotation.</text>
</comment>
<organism evidence="9 10">
    <name type="scientific">Agitococcus lubricus</name>
    <dbReference type="NCBI Taxonomy" id="1077255"/>
    <lineage>
        <taxon>Bacteria</taxon>
        <taxon>Pseudomonadati</taxon>
        <taxon>Pseudomonadota</taxon>
        <taxon>Gammaproteobacteria</taxon>
        <taxon>Moraxellales</taxon>
        <taxon>Moraxellaceae</taxon>
        <taxon>Agitococcus</taxon>
    </lineage>
</organism>
<evidence type="ECO:0000256" key="4">
    <source>
        <dbReference type="ARBA" id="ARBA00023096"/>
    </source>
</evidence>
<comment type="pathway">
    <text evidence="5">Cofactor biosynthesis; pyridoxine 5'-phosphate biosynthesis; pyridoxine 5'-phosphate from D-erythrose 4-phosphate: step 2/5.</text>
</comment>
<keyword evidence="1 5" id="KW-0963">Cytoplasm</keyword>
<reference evidence="9 10" key="1">
    <citation type="submission" date="2018-04" db="EMBL/GenBank/DDBJ databases">
        <title>Genomic Encyclopedia of Archaeal and Bacterial Type Strains, Phase II (KMG-II): from individual species to whole genera.</title>
        <authorList>
            <person name="Goeker M."/>
        </authorList>
    </citation>
    <scope>NUCLEOTIDE SEQUENCE [LARGE SCALE GENOMIC DNA]</scope>
    <source>
        <strain evidence="9 10">DSM 5822</strain>
    </source>
</reference>
<feature type="domain" description="Erythronate-4-phosphate dehydrogenase dimerisation" evidence="8">
    <location>
        <begin position="292"/>
        <end position="376"/>
    </location>
</feature>
<comment type="catalytic activity">
    <reaction evidence="5">
        <text>4-phospho-D-erythronate + NAD(+) = (R)-3-hydroxy-2-oxo-4-phosphooxybutanoate + NADH + H(+)</text>
        <dbReference type="Rhea" id="RHEA:18829"/>
        <dbReference type="ChEBI" id="CHEBI:15378"/>
        <dbReference type="ChEBI" id="CHEBI:57540"/>
        <dbReference type="ChEBI" id="CHEBI:57945"/>
        <dbReference type="ChEBI" id="CHEBI:58538"/>
        <dbReference type="ChEBI" id="CHEBI:58766"/>
        <dbReference type="EC" id="1.1.1.290"/>
    </reaction>
</comment>
<feature type="binding site" evidence="5">
    <location>
        <position position="146"/>
    </location>
    <ligand>
        <name>NAD(+)</name>
        <dbReference type="ChEBI" id="CHEBI:57540"/>
    </ligand>
</feature>
<dbReference type="InterPro" id="IPR029752">
    <property type="entry name" value="D-isomer_DH_CS1"/>
</dbReference>
<name>A0A2T5IWA0_9GAMM</name>
<dbReference type="HAMAP" id="MF_01825">
    <property type="entry name" value="PdxB"/>
    <property type="match status" value="1"/>
</dbReference>
<sequence>MRIIADENMALVHHFFGHLGQLECVSGRHLHPEQVRDADILLVRSVTTVNKALLDQSRVRFVGSATIGADHLDMQWLNEQGITVSTAPGCNARSVVDYVLTALIHLANQYQFDLTQRVLGIVGLGNVGYLLAKTAQQMGLRVLGCDPLVTRTDIEQLPLNELLEQADIVSLHTPLTKTGTYPTYHLLNAQNLQNLKKQSILINTGRGAAIDNRALLDFLTHRPNYLQAVVLDVWEHEPLPNADLMPLTTIATPHIAGYSLEGKWQGTAFIYQALCQFLQREPQYRLADFLPPNRQLQSIQETGQLWPDLHQVLAQVYPIVNDDTALRQTLGLIDSERALAFDQLRKHYWQRRDLTAYDASHTLYSSKLQTMLVAMGLKTA</sequence>
<evidence type="ECO:0000313" key="9">
    <source>
        <dbReference type="EMBL" id="PTQ88182.1"/>
    </source>
</evidence>
<dbReference type="EC" id="1.1.1.290" evidence="5"/>
<evidence type="ECO:0000259" key="8">
    <source>
        <dbReference type="Pfam" id="PF11890"/>
    </source>
</evidence>
<dbReference type="Pfam" id="PF02826">
    <property type="entry name" value="2-Hacid_dh_C"/>
    <property type="match status" value="1"/>
</dbReference>
<feature type="binding site" evidence="5">
    <location>
        <position position="173"/>
    </location>
    <ligand>
        <name>NAD(+)</name>
        <dbReference type="ChEBI" id="CHEBI:57540"/>
    </ligand>
</feature>
<dbReference type="Gene3D" id="3.40.50.720">
    <property type="entry name" value="NAD(P)-binding Rossmann-like Domain"/>
    <property type="match status" value="2"/>
</dbReference>
<keyword evidence="2 5" id="KW-0560">Oxidoreductase</keyword>
<dbReference type="InterPro" id="IPR006140">
    <property type="entry name" value="D-isomer_DH_NAD-bd"/>
</dbReference>
<feature type="active site" evidence="5">
    <location>
        <position position="237"/>
    </location>
</feature>
<dbReference type="InterPro" id="IPR036291">
    <property type="entry name" value="NAD(P)-bd_dom_sf"/>
</dbReference>
<dbReference type="Pfam" id="PF11890">
    <property type="entry name" value="DUF3410"/>
    <property type="match status" value="1"/>
</dbReference>
<feature type="domain" description="D-isomer specific 2-hydroxyacid dehydrogenase catalytic" evidence="6">
    <location>
        <begin position="32"/>
        <end position="281"/>
    </location>
</feature>
<feature type="binding site" evidence="5">
    <location>
        <position position="258"/>
    </location>
    <ligand>
        <name>substrate</name>
    </ligand>
</feature>
<gene>
    <name evidence="5" type="primary">pdxB</name>
    <name evidence="9" type="ORF">C8N29_11442</name>
</gene>
<evidence type="ECO:0000256" key="2">
    <source>
        <dbReference type="ARBA" id="ARBA00023002"/>
    </source>
</evidence>
<proteinExistence type="inferred from homology"/>
<protein>
    <recommendedName>
        <fullName evidence="5">Erythronate-4-phosphate dehydrogenase</fullName>
        <ecNumber evidence="5">1.1.1.290</ecNumber>
    </recommendedName>
</protein>
<feature type="binding site" evidence="5">
    <location>
        <position position="232"/>
    </location>
    <ligand>
        <name>NAD(+)</name>
        <dbReference type="ChEBI" id="CHEBI:57540"/>
    </ligand>
</feature>
<accession>A0A2T5IWA0</accession>
<dbReference type="PROSITE" id="PS00065">
    <property type="entry name" value="D_2_HYDROXYACID_DH_1"/>
    <property type="match status" value="1"/>
</dbReference>
<dbReference type="CDD" id="cd12158">
    <property type="entry name" value="ErythrP_dh"/>
    <property type="match status" value="1"/>
</dbReference>
<evidence type="ECO:0000256" key="3">
    <source>
        <dbReference type="ARBA" id="ARBA00023027"/>
    </source>
</evidence>
<comment type="function">
    <text evidence="5">Catalyzes the oxidation of erythronate-4-phosphate to 3-hydroxy-2-oxo-4-phosphonooxybutanoate.</text>
</comment>
<dbReference type="Proteomes" id="UP000244223">
    <property type="component" value="Unassembled WGS sequence"/>
</dbReference>
<comment type="subunit">
    <text evidence="5">Homodimer.</text>
</comment>
<dbReference type="InterPro" id="IPR006139">
    <property type="entry name" value="D-isomer_2_OHA_DH_cat_dom"/>
</dbReference>
<dbReference type="EMBL" id="QAON01000014">
    <property type="protein sequence ID" value="PTQ88182.1"/>
    <property type="molecule type" value="Genomic_DNA"/>
</dbReference>
<comment type="subcellular location">
    <subcellularLocation>
        <location evidence="5">Cytoplasm</location>
    </subcellularLocation>
</comment>